<dbReference type="RefSeq" id="WP_220040396.1">
    <property type="nucleotide sequence ID" value="NZ_POUD01000338.1"/>
</dbReference>
<reference evidence="1 2" key="1">
    <citation type="submission" date="2018-01" db="EMBL/GenBank/DDBJ databases">
        <title>Draft genome sequence of Nonomuraea sp. KC333.</title>
        <authorList>
            <person name="Sahin N."/>
            <person name="Saygin H."/>
            <person name="Ay H."/>
        </authorList>
    </citation>
    <scope>NUCLEOTIDE SEQUENCE [LARGE SCALE GENOMIC DNA]</scope>
    <source>
        <strain evidence="1 2">KC333</strain>
    </source>
</reference>
<gene>
    <name evidence="1" type="ORF">C1J01_42810</name>
</gene>
<keyword evidence="2" id="KW-1185">Reference proteome</keyword>
<dbReference type="EMBL" id="POUD01000338">
    <property type="protein sequence ID" value="PZG06073.1"/>
    <property type="molecule type" value="Genomic_DNA"/>
</dbReference>
<evidence type="ECO:0000313" key="2">
    <source>
        <dbReference type="Proteomes" id="UP000249304"/>
    </source>
</evidence>
<evidence type="ECO:0000313" key="1">
    <source>
        <dbReference type="EMBL" id="PZG06073.1"/>
    </source>
</evidence>
<dbReference type="Proteomes" id="UP000249304">
    <property type="component" value="Unassembled WGS sequence"/>
</dbReference>
<organism evidence="1 2">
    <name type="scientific">Nonomuraea aridisoli</name>
    <dbReference type="NCBI Taxonomy" id="2070368"/>
    <lineage>
        <taxon>Bacteria</taxon>
        <taxon>Bacillati</taxon>
        <taxon>Actinomycetota</taxon>
        <taxon>Actinomycetes</taxon>
        <taxon>Streptosporangiales</taxon>
        <taxon>Streptosporangiaceae</taxon>
        <taxon>Nonomuraea</taxon>
    </lineage>
</organism>
<name>A0A2W2D5D9_9ACTN</name>
<proteinExistence type="predicted"/>
<comment type="caution">
    <text evidence="1">The sequence shown here is derived from an EMBL/GenBank/DDBJ whole genome shotgun (WGS) entry which is preliminary data.</text>
</comment>
<feature type="non-terminal residue" evidence="1">
    <location>
        <position position="1"/>
    </location>
</feature>
<sequence length="65" mass="7021">TRTVVRAVVPPSTSVIHAGQDLFAWIHRHHLNITGPTAEDHLTDADGLRTTILEIPVCQNADANG</sequence>
<dbReference type="AlphaFoldDB" id="A0A2W2D5D9"/>
<accession>A0A2W2D5D9</accession>
<protein>
    <submittedName>
        <fullName evidence="1">Uncharacterized protein</fullName>
    </submittedName>
</protein>